<accession>A0A821B2C6</accession>
<organism evidence="2 3">
    <name type="scientific">Rotaria socialis</name>
    <dbReference type="NCBI Taxonomy" id="392032"/>
    <lineage>
        <taxon>Eukaryota</taxon>
        <taxon>Metazoa</taxon>
        <taxon>Spiralia</taxon>
        <taxon>Gnathifera</taxon>
        <taxon>Rotifera</taxon>
        <taxon>Eurotatoria</taxon>
        <taxon>Bdelloidea</taxon>
        <taxon>Philodinida</taxon>
        <taxon>Philodinidae</taxon>
        <taxon>Rotaria</taxon>
    </lineage>
</organism>
<evidence type="ECO:0000256" key="1">
    <source>
        <dbReference type="SAM" id="Phobius"/>
    </source>
</evidence>
<keyword evidence="1" id="KW-0812">Transmembrane</keyword>
<feature type="transmembrane region" description="Helical" evidence="1">
    <location>
        <begin position="14"/>
        <end position="37"/>
    </location>
</feature>
<keyword evidence="3" id="KW-1185">Reference proteome</keyword>
<name>A0A821B2C6_9BILA</name>
<keyword evidence="1" id="KW-1133">Transmembrane helix</keyword>
<protein>
    <submittedName>
        <fullName evidence="2">Uncharacterized protein</fullName>
    </submittedName>
</protein>
<dbReference type="AlphaFoldDB" id="A0A821B2C6"/>
<feature type="transmembrane region" description="Helical" evidence="1">
    <location>
        <begin position="87"/>
        <end position="108"/>
    </location>
</feature>
<evidence type="ECO:0000313" key="2">
    <source>
        <dbReference type="EMBL" id="CAF4586453.1"/>
    </source>
</evidence>
<reference evidence="2" key="1">
    <citation type="submission" date="2021-02" db="EMBL/GenBank/DDBJ databases">
        <authorList>
            <person name="Nowell W R."/>
        </authorList>
    </citation>
    <scope>NUCLEOTIDE SEQUENCE</scope>
</reference>
<evidence type="ECO:0000313" key="3">
    <source>
        <dbReference type="Proteomes" id="UP000663873"/>
    </source>
</evidence>
<proteinExistence type="predicted"/>
<keyword evidence="1" id="KW-0472">Membrane</keyword>
<sequence>MPRTAACSWGISFIIYYGILLCTGGLFGLTTTISMFLLMKGVPIVISCIMYGLFILQMLTFSIAFIIDIFIPKLLNVSECIFFPRNLFHFIMTPIVLLVYSFVEFYALHEVAIFGKKVCKYGASKKLDFNFVTLNNNKYQLNTEILVSTSSLALRLTSSANFAQLQPSSTIEK</sequence>
<gene>
    <name evidence="2" type="ORF">UJA718_LOCUS30808</name>
</gene>
<dbReference type="EMBL" id="CAJOBP010017172">
    <property type="protein sequence ID" value="CAF4586453.1"/>
    <property type="molecule type" value="Genomic_DNA"/>
</dbReference>
<dbReference type="Proteomes" id="UP000663873">
    <property type="component" value="Unassembled WGS sequence"/>
</dbReference>
<feature type="transmembrane region" description="Helical" evidence="1">
    <location>
        <begin position="44"/>
        <end position="67"/>
    </location>
</feature>
<comment type="caution">
    <text evidence="2">The sequence shown here is derived from an EMBL/GenBank/DDBJ whole genome shotgun (WGS) entry which is preliminary data.</text>
</comment>